<accession>A0A4Y2AAX5</accession>
<feature type="compositionally biased region" description="Basic residues" evidence="1">
    <location>
        <begin position="11"/>
        <end position="28"/>
    </location>
</feature>
<comment type="caution">
    <text evidence="2">The sequence shown here is derived from an EMBL/GenBank/DDBJ whole genome shotgun (WGS) entry which is preliminary data.</text>
</comment>
<keyword evidence="3" id="KW-1185">Reference proteome</keyword>
<dbReference type="AlphaFoldDB" id="A0A4Y2AAX5"/>
<sequence>MEYDYGNPMTPRRRRQNRLTSRISRRRPPNPSSISSSSNSLSFEAGSQSRAHRGIENPNYNPSIQIPASSYQQHPSAPQFSWSEPRAADPTPILDMPPSYETAVNIEQFPSPTSTGFAKTDEKHPLKYNKT</sequence>
<feature type="region of interest" description="Disordered" evidence="1">
    <location>
        <begin position="1"/>
        <end position="131"/>
    </location>
</feature>
<name>A0A4Y2AAX5_ARAVE</name>
<evidence type="ECO:0000313" key="3">
    <source>
        <dbReference type="Proteomes" id="UP000499080"/>
    </source>
</evidence>
<gene>
    <name evidence="2" type="ORF">AVEN_12683_1</name>
</gene>
<feature type="compositionally biased region" description="Polar residues" evidence="1">
    <location>
        <begin position="58"/>
        <end position="82"/>
    </location>
</feature>
<feature type="compositionally biased region" description="Polar residues" evidence="1">
    <location>
        <begin position="108"/>
        <end position="117"/>
    </location>
</feature>
<dbReference type="OrthoDB" id="6434163at2759"/>
<protein>
    <submittedName>
        <fullName evidence="2">Uncharacterized protein</fullName>
    </submittedName>
</protein>
<evidence type="ECO:0000256" key="1">
    <source>
        <dbReference type="SAM" id="MobiDB-lite"/>
    </source>
</evidence>
<reference evidence="2 3" key="1">
    <citation type="journal article" date="2019" name="Sci. Rep.">
        <title>Orb-weaving spider Araneus ventricosus genome elucidates the spidroin gene catalogue.</title>
        <authorList>
            <person name="Kono N."/>
            <person name="Nakamura H."/>
            <person name="Ohtoshi R."/>
            <person name="Moran D.A.P."/>
            <person name="Shinohara A."/>
            <person name="Yoshida Y."/>
            <person name="Fujiwara M."/>
            <person name="Mori M."/>
            <person name="Tomita M."/>
            <person name="Arakawa K."/>
        </authorList>
    </citation>
    <scope>NUCLEOTIDE SEQUENCE [LARGE SCALE GENOMIC DNA]</scope>
</reference>
<evidence type="ECO:0000313" key="2">
    <source>
        <dbReference type="EMBL" id="GBL77031.1"/>
    </source>
</evidence>
<dbReference type="Proteomes" id="UP000499080">
    <property type="component" value="Unassembled WGS sequence"/>
</dbReference>
<organism evidence="2 3">
    <name type="scientific">Araneus ventricosus</name>
    <name type="common">Orbweaver spider</name>
    <name type="synonym">Epeira ventricosa</name>
    <dbReference type="NCBI Taxonomy" id="182803"/>
    <lineage>
        <taxon>Eukaryota</taxon>
        <taxon>Metazoa</taxon>
        <taxon>Ecdysozoa</taxon>
        <taxon>Arthropoda</taxon>
        <taxon>Chelicerata</taxon>
        <taxon>Arachnida</taxon>
        <taxon>Araneae</taxon>
        <taxon>Araneomorphae</taxon>
        <taxon>Entelegynae</taxon>
        <taxon>Araneoidea</taxon>
        <taxon>Araneidae</taxon>
        <taxon>Araneus</taxon>
    </lineage>
</organism>
<dbReference type="EMBL" id="BGPR01000011">
    <property type="protein sequence ID" value="GBL77031.1"/>
    <property type="molecule type" value="Genomic_DNA"/>
</dbReference>
<proteinExistence type="predicted"/>